<dbReference type="AlphaFoldDB" id="A0A8J8SUY1"/>
<accession>A0A8J8SUY1</accession>
<protein>
    <submittedName>
        <fullName evidence="1">Uncharacterized protein</fullName>
    </submittedName>
</protein>
<sequence>MTILSHRVILSLISQTYHKSENHQIVFLGVCEKLDAIFVNQTKVQFQQMTNVGASQEVDPYLRALKFNAVRL</sequence>
<organism evidence="1 2">
    <name type="scientific">Halteria grandinella</name>
    <dbReference type="NCBI Taxonomy" id="5974"/>
    <lineage>
        <taxon>Eukaryota</taxon>
        <taxon>Sar</taxon>
        <taxon>Alveolata</taxon>
        <taxon>Ciliophora</taxon>
        <taxon>Intramacronucleata</taxon>
        <taxon>Spirotrichea</taxon>
        <taxon>Stichotrichia</taxon>
        <taxon>Sporadotrichida</taxon>
        <taxon>Halteriidae</taxon>
        <taxon>Halteria</taxon>
    </lineage>
</organism>
<evidence type="ECO:0000313" key="2">
    <source>
        <dbReference type="Proteomes" id="UP000785679"/>
    </source>
</evidence>
<proteinExistence type="predicted"/>
<gene>
    <name evidence="1" type="ORF">FGO68_gene4229</name>
</gene>
<name>A0A8J8SUY1_HALGN</name>
<dbReference type="EMBL" id="RRYP01027179">
    <property type="protein sequence ID" value="TNV71807.1"/>
    <property type="molecule type" value="Genomic_DNA"/>
</dbReference>
<evidence type="ECO:0000313" key="1">
    <source>
        <dbReference type="EMBL" id="TNV71807.1"/>
    </source>
</evidence>
<keyword evidence="2" id="KW-1185">Reference proteome</keyword>
<comment type="caution">
    <text evidence="1">The sequence shown here is derived from an EMBL/GenBank/DDBJ whole genome shotgun (WGS) entry which is preliminary data.</text>
</comment>
<dbReference type="Proteomes" id="UP000785679">
    <property type="component" value="Unassembled WGS sequence"/>
</dbReference>
<reference evidence="1" key="1">
    <citation type="submission" date="2019-06" db="EMBL/GenBank/DDBJ databases">
        <authorList>
            <person name="Zheng W."/>
        </authorList>
    </citation>
    <scope>NUCLEOTIDE SEQUENCE</scope>
    <source>
        <strain evidence="1">QDHG01</strain>
    </source>
</reference>